<comment type="similarity">
    <text evidence="1">Belongs to the 'phage' integrase family.</text>
</comment>
<dbReference type="InterPro" id="IPR050808">
    <property type="entry name" value="Phage_Integrase"/>
</dbReference>
<sequence length="318" mass="35612">MLSVDEAREMALPILRTCRAGQMPAKVMQGKIPTIWAALPTYAKAKRIQPSSLKRYESIIRTHFADWKDSSVMVLGEAAFAEHCQNFSRSNGNAVVDVGRGLISSLIKYLNAVHGLSIISPFDKLAAAGLMPEHAQPRTRKLQESDLLSWYKAVCTLPEKQRDYLMLIAYTGLRRDECRYVKCENVDWDAELLCIPKTKNGDSHALFLTPRIQEILIRRCAGLSPGDELFSGVSADHVAEMAHRAGAPKFMLHDLRKLLATIGEKMGYSDTVLRRILNHRAKRSDTLHRHYVSLTAKDVANSLAAIQDALFKLMELPT</sequence>
<comment type="caution">
    <text evidence="5">The sequence shown here is derived from an EMBL/GenBank/DDBJ whole genome shotgun (WGS) entry which is preliminary data.</text>
</comment>
<dbReference type="PROSITE" id="PS51898">
    <property type="entry name" value="TYR_RECOMBINASE"/>
    <property type="match status" value="1"/>
</dbReference>
<evidence type="ECO:0000256" key="3">
    <source>
        <dbReference type="ARBA" id="ARBA00023172"/>
    </source>
</evidence>
<dbReference type="InterPro" id="IPR011010">
    <property type="entry name" value="DNA_brk_join_enz"/>
</dbReference>
<keyword evidence="3" id="KW-0233">DNA recombination</keyword>
<dbReference type="SUPFAM" id="SSF56349">
    <property type="entry name" value="DNA breaking-rejoining enzymes"/>
    <property type="match status" value="1"/>
</dbReference>
<dbReference type="EMBL" id="LSLI01000063">
    <property type="protein sequence ID" value="KXS31665.1"/>
    <property type="molecule type" value="Genomic_DNA"/>
</dbReference>
<dbReference type="InterPro" id="IPR013762">
    <property type="entry name" value="Integrase-like_cat_sf"/>
</dbReference>
<dbReference type="AlphaFoldDB" id="A0A139BSG2"/>
<proteinExistence type="inferred from homology"/>
<dbReference type="GO" id="GO:0003677">
    <property type="term" value="F:DNA binding"/>
    <property type="evidence" value="ECO:0007669"/>
    <property type="project" value="InterPro"/>
</dbReference>
<evidence type="ECO:0000313" key="6">
    <source>
        <dbReference type="Proteomes" id="UP000070578"/>
    </source>
</evidence>
<dbReference type="Gene3D" id="1.10.443.10">
    <property type="entry name" value="Intergrase catalytic core"/>
    <property type="match status" value="1"/>
</dbReference>
<dbReference type="Pfam" id="PF00589">
    <property type="entry name" value="Phage_integrase"/>
    <property type="match status" value="1"/>
</dbReference>
<reference evidence="5 6" key="2">
    <citation type="submission" date="2016-03" db="EMBL/GenBank/DDBJ databases">
        <title>New uncultured bacterium of the family Gallionellaceae from acid mine drainage: description and reconstruction of genome based on metagenomic analysis of microbial community.</title>
        <authorList>
            <person name="Kadnikov V."/>
            <person name="Ivasenko D."/>
            <person name="Beletsky A."/>
            <person name="Mardanov A."/>
            <person name="Danilova E."/>
            <person name="Pimenov N."/>
            <person name="Karnachuk O."/>
            <person name="Ravin N."/>
        </authorList>
    </citation>
    <scope>NUCLEOTIDE SEQUENCE [LARGE SCALE GENOMIC DNA]</scope>
    <source>
        <strain evidence="5">ShG14-8</strain>
    </source>
</reference>
<keyword evidence="2" id="KW-0229">DNA integration</keyword>
<name>A0A139BSG2_9PROT</name>
<organism evidence="5 6">
    <name type="scientific">Candidatus Gallionella acididurans</name>
    <dbReference type="NCBI Taxonomy" id="1796491"/>
    <lineage>
        <taxon>Bacteria</taxon>
        <taxon>Pseudomonadati</taxon>
        <taxon>Pseudomonadota</taxon>
        <taxon>Betaproteobacteria</taxon>
        <taxon>Nitrosomonadales</taxon>
        <taxon>Gallionellaceae</taxon>
        <taxon>Gallionella</taxon>
    </lineage>
</organism>
<feature type="domain" description="Tyr recombinase" evidence="4">
    <location>
        <begin position="137"/>
        <end position="304"/>
    </location>
</feature>
<reference evidence="5 6" key="1">
    <citation type="submission" date="2016-02" db="EMBL/GenBank/DDBJ databases">
        <authorList>
            <person name="Wen L."/>
            <person name="He K."/>
            <person name="Yang H."/>
        </authorList>
    </citation>
    <scope>NUCLEOTIDE SEQUENCE [LARGE SCALE GENOMIC DNA]</scope>
    <source>
        <strain evidence="5">ShG14-8</strain>
    </source>
</reference>
<evidence type="ECO:0000313" key="5">
    <source>
        <dbReference type="EMBL" id="KXS31665.1"/>
    </source>
</evidence>
<evidence type="ECO:0000259" key="4">
    <source>
        <dbReference type="PROSITE" id="PS51898"/>
    </source>
</evidence>
<dbReference type="GO" id="GO:0006310">
    <property type="term" value="P:DNA recombination"/>
    <property type="evidence" value="ECO:0007669"/>
    <property type="project" value="UniProtKB-KW"/>
</dbReference>
<dbReference type="Proteomes" id="UP000070578">
    <property type="component" value="Unassembled WGS sequence"/>
</dbReference>
<dbReference type="PANTHER" id="PTHR30629">
    <property type="entry name" value="PROPHAGE INTEGRASE"/>
    <property type="match status" value="1"/>
</dbReference>
<protein>
    <submittedName>
        <fullName evidence="5">Phage integrase family protein</fullName>
    </submittedName>
</protein>
<dbReference type="GO" id="GO:0015074">
    <property type="term" value="P:DNA integration"/>
    <property type="evidence" value="ECO:0007669"/>
    <property type="project" value="UniProtKB-KW"/>
</dbReference>
<gene>
    <name evidence="5" type="ORF">AWT59_2224</name>
</gene>
<dbReference type="PANTHER" id="PTHR30629:SF2">
    <property type="entry name" value="PROPHAGE INTEGRASE INTS-RELATED"/>
    <property type="match status" value="1"/>
</dbReference>
<evidence type="ECO:0000256" key="1">
    <source>
        <dbReference type="ARBA" id="ARBA00008857"/>
    </source>
</evidence>
<dbReference type="InterPro" id="IPR002104">
    <property type="entry name" value="Integrase_catalytic"/>
</dbReference>
<evidence type="ECO:0000256" key="2">
    <source>
        <dbReference type="ARBA" id="ARBA00022908"/>
    </source>
</evidence>
<accession>A0A139BSG2</accession>